<evidence type="ECO:0000313" key="4">
    <source>
        <dbReference type="Proteomes" id="UP000018418"/>
    </source>
</evidence>
<dbReference type="Pfam" id="PF09828">
    <property type="entry name" value="ChrB_C"/>
    <property type="match status" value="1"/>
</dbReference>
<sequence length="315" mass="35942">MAYNMKISILISSLSTEKSSIRMRVWRAIKNNGAATLRDGVYLLPSEYADKFNQIIHEHTNENGIAHIFHTECPENLNLHAIFDKSAEYIELSKQLNDLEKQLDIAKKNEHLKQIRKIRKNLNNLIQIDYFPTSIKEKVTKELAVLEHIIARLGEIDEPQFISQSVKQYDTKSFQNMVWATRKRPWIDRLASAWLIQKFIDPSAQFIWLDSPSDCPKDATGYDFDGATFTHIDTLVTFEVLIQSFQLGNPALNKIAQIVHYLDVGGHEVPEAIGLEKVIHGLKTTILNDDQLLKLSNLIFDGLYADLLGEEHGSS</sequence>
<dbReference type="HOGENOM" id="CLU_079058_0_0_6"/>
<dbReference type="STRING" id="396323.VH98_12565"/>
<evidence type="ECO:0000313" key="3">
    <source>
        <dbReference type="EMBL" id="ESK52531.1"/>
    </source>
</evidence>
<proteinExistence type="predicted"/>
<dbReference type="Proteomes" id="UP000018418">
    <property type="component" value="Unassembled WGS sequence"/>
</dbReference>
<evidence type="ECO:0000259" key="2">
    <source>
        <dbReference type="Pfam" id="PF09828"/>
    </source>
</evidence>
<organism evidence="3 4">
    <name type="scientific">Acinetobacter brisouii CIP 110357</name>
    <dbReference type="NCBI Taxonomy" id="1341683"/>
    <lineage>
        <taxon>Bacteria</taxon>
        <taxon>Pseudomonadati</taxon>
        <taxon>Pseudomonadota</taxon>
        <taxon>Gammaproteobacteria</taxon>
        <taxon>Moraxellales</taxon>
        <taxon>Moraxellaceae</taxon>
        <taxon>Acinetobacter</taxon>
    </lineage>
</organism>
<dbReference type="AlphaFoldDB" id="V2UV84"/>
<accession>V2UV84</accession>
<dbReference type="InterPro" id="IPR018634">
    <property type="entry name" value="ChrB_C"/>
</dbReference>
<gene>
    <name evidence="3" type="ORF">P255_00683</name>
</gene>
<feature type="coiled-coil region" evidence="1">
    <location>
        <begin position="82"/>
        <end position="128"/>
    </location>
</feature>
<feature type="domain" description="ChrB C-terminal" evidence="2">
    <location>
        <begin position="179"/>
        <end position="305"/>
    </location>
</feature>
<name>V2UV84_9GAMM</name>
<protein>
    <recommendedName>
        <fullName evidence="2">ChrB C-terminal domain-containing protein</fullName>
    </recommendedName>
</protein>
<dbReference type="EMBL" id="AYEU01000003">
    <property type="protein sequence ID" value="ESK52531.1"/>
    <property type="molecule type" value="Genomic_DNA"/>
</dbReference>
<keyword evidence="4" id="KW-1185">Reference proteome</keyword>
<reference evidence="3 4" key="1">
    <citation type="submission" date="2013-10" db="EMBL/GenBank/DDBJ databases">
        <title>The Genome Sequence of Acinetobacter brisouii CIP 110357.</title>
        <authorList>
            <consortium name="The Broad Institute Genomics Platform"/>
            <consortium name="The Broad Institute Genome Sequencing Center for Infectious Disease"/>
            <person name="Cerqueira G."/>
            <person name="Feldgarden M."/>
            <person name="Courvalin P."/>
            <person name="Grillot-Courvalin C."/>
            <person name="Clermont D."/>
            <person name="Rocha E."/>
            <person name="Yoon E.-J."/>
            <person name="Nemec A."/>
            <person name="Young S.K."/>
            <person name="Zeng Q."/>
            <person name="Gargeya S."/>
            <person name="Fitzgerald M."/>
            <person name="Abouelleil A."/>
            <person name="Alvarado L."/>
            <person name="Berlin A.M."/>
            <person name="Chapman S.B."/>
            <person name="Gainer-Dewar J."/>
            <person name="Goldberg J."/>
            <person name="Gnerre S."/>
            <person name="Griggs A."/>
            <person name="Gujja S."/>
            <person name="Hansen M."/>
            <person name="Howarth C."/>
            <person name="Imamovic A."/>
            <person name="Ireland A."/>
            <person name="Larimer J."/>
            <person name="McCowan C."/>
            <person name="Murphy C."/>
            <person name="Pearson M."/>
            <person name="Poon T.W."/>
            <person name="Priest M."/>
            <person name="Roberts A."/>
            <person name="Saif S."/>
            <person name="Shea T."/>
            <person name="Sykes S."/>
            <person name="Wortman J."/>
            <person name="Nusbaum C."/>
            <person name="Birren B."/>
        </authorList>
    </citation>
    <scope>NUCLEOTIDE SEQUENCE [LARGE SCALE GENOMIC DNA]</scope>
    <source>
        <strain evidence="3 4">CIP 110357</strain>
    </source>
</reference>
<evidence type="ECO:0000256" key="1">
    <source>
        <dbReference type="SAM" id="Coils"/>
    </source>
</evidence>
<dbReference type="PATRIC" id="fig|1341683.3.peg.679"/>
<comment type="caution">
    <text evidence="3">The sequence shown here is derived from an EMBL/GenBank/DDBJ whole genome shotgun (WGS) entry which is preliminary data.</text>
</comment>
<keyword evidence="1" id="KW-0175">Coiled coil</keyword>